<dbReference type="PANTHER" id="PTHR37984:SF5">
    <property type="entry name" value="PROTEIN NYNRIN-LIKE"/>
    <property type="match status" value="1"/>
</dbReference>
<dbReference type="InterPro" id="IPR050951">
    <property type="entry name" value="Retrovirus_Pol_polyprotein"/>
</dbReference>
<dbReference type="EMBL" id="JAWDGP010005685">
    <property type="protein sequence ID" value="KAK3754201.1"/>
    <property type="molecule type" value="Genomic_DNA"/>
</dbReference>
<dbReference type="PANTHER" id="PTHR37984">
    <property type="entry name" value="PROTEIN CBG26694"/>
    <property type="match status" value="1"/>
</dbReference>
<dbReference type="Gene3D" id="3.30.70.270">
    <property type="match status" value="1"/>
</dbReference>
<protein>
    <submittedName>
        <fullName evidence="1">Uncharacterized protein</fullName>
    </submittedName>
</protein>
<reference evidence="1" key="1">
    <citation type="journal article" date="2023" name="G3 (Bethesda)">
        <title>A reference genome for the long-term kleptoplast-retaining sea slug Elysia crispata morphotype clarki.</title>
        <authorList>
            <person name="Eastman K.E."/>
            <person name="Pendleton A.L."/>
            <person name="Shaikh M.A."/>
            <person name="Suttiyut T."/>
            <person name="Ogas R."/>
            <person name="Tomko P."/>
            <person name="Gavelis G."/>
            <person name="Widhalm J.R."/>
            <person name="Wisecaver J.H."/>
        </authorList>
    </citation>
    <scope>NUCLEOTIDE SEQUENCE</scope>
    <source>
        <strain evidence="1">ECLA1</strain>
    </source>
</reference>
<dbReference type="Gene3D" id="3.10.10.10">
    <property type="entry name" value="HIV Type 1 Reverse Transcriptase, subunit A, domain 1"/>
    <property type="match status" value="1"/>
</dbReference>
<dbReference type="InterPro" id="IPR043128">
    <property type="entry name" value="Rev_trsase/Diguanyl_cyclase"/>
</dbReference>
<proteinExistence type="predicted"/>
<dbReference type="Proteomes" id="UP001283361">
    <property type="component" value="Unassembled WGS sequence"/>
</dbReference>
<organism evidence="1 2">
    <name type="scientific">Elysia crispata</name>
    <name type="common">lettuce slug</name>
    <dbReference type="NCBI Taxonomy" id="231223"/>
    <lineage>
        <taxon>Eukaryota</taxon>
        <taxon>Metazoa</taxon>
        <taxon>Spiralia</taxon>
        <taxon>Lophotrochozoa</taxon>
        <taxon>Mollusca</taxon>
        <taxon>Gastropoda</taxon>
        <taxon>Heterobranchia</taxon>
        <taxon>Euthyneura</taxon>
        <taxon>Panpulmonata</taxon>
        <taxon>Sacoglossa</taxon>
        <taxon>Placobranchoidea</taxon>
        <taxon>Plakobranchidae</taxon>
        <taxon>Elysia</taxon>
    </lineage>
</organism>
<accession>A0AAE0YQN2</accession>
<evidence type="ECO:0000313" key="2">
    <source>
        <dbReference type="Proteomes" id="UP001283361"/>
    </source>
</evidence>
<dbReference type="InterPro" id="IPR043502">
    <property type="entry name" value="DNA/RNA_pol_sf"/>
</dbReference>
<dbReference type="AlphaFoldDB" id="A0AAE0YQN2"/>
<sequence length="444" mass="50841">MAEAMSDLLTVFRGQMVLQQEQHRQQMESLMALMKSPSGLVTKSVPSFTPFDPSSELWTDYYARFNTFVEAHSVQENKRSHIFLTNQSPVTFKLLDNMAKQKSPPMDINSLTMKAIEEVMLEQFHPKRFVVRERYKFWAEMRRKPGETIQDLATRIRQDVVTCDFSSITNPQDEAMRTRFICSCENEAVLKAFFKIKDVDLSFSRAIEIASQIEDAAKCAKETVWYQYRFQQNSGTTLSHSKWIQEQATISYTQRSGTRWENLHCNRSAIKELNISVDRMLQQIKQIKGSQSYSKSTQPNSALQTACKSLCAEFPTLVSPGLGLLKDFELDITFKVDAKPVFCKPRTVPLAVQDDLEKAYDAGIAERVWKPITFSSYGTPVVPIRKKALQEQPKAQIRVCGDYSVTVNPQLETHRHSIPKPEDLMRRLGGGHYFSKIDLADAYK</sequence>
<evidence type="ECO:0000313" key="1">
    <source>
        <dbReference type="EMBL" id="KAK3754201.1"/>
    </source>
</evidence>
<comment type="caution">
    <text evidence="1">The sequence shown here is derived from an EMBL/GenBank/DDBJ whole genome shotgun (WGS) entry which is preliminary data.</text>
</comment>
<dbReference type="SUPFAM" id="SSF56672">
    <property type="entry name" value="DNA/RNA polymerases"/>
    <property type="match status" value="1"/>
</dbReference>
<gene>
    <name evidence="1" type="ORF">RRG08_028166</name>
</gene>
<keyword evidence="2" id="KW-1185">Reference proteome</keyword>
<name>A0AAE0YQN2_9GAST</name>